<evidence type="ECO:0000256" key="5">
    <source>
        <dbReference type="SAM" id="MobiDB-lite"/>
    </source>
</evidence>
<feature type="region of interest" description="Disordered" evidence="5">
    <location>
        <begin position="235"/>
        <end position="258"/>
    </location>
</feature>
<dbReference type="Pfam" id="PF00335">
    <property type="entry name" value="Tetraspanin"/>
    <property type="match status" value="1"/>
</dbReference>
<dbReference type="InterPro" id="IPR008952">
    <property type="entry name" value="Tetraspanin_EC2_sf"/>
</dbReference>
<feature type="transmembrane region" description="Helical" evidence="6">
    <location>
        <begin position="50"/>
        <end position="73"/>
    </location>
</feature>
<evidence type="ECO:0008006" key="9">
    <source>
        <dbReference type="Google" id="ProtNLM"/>
    </source>
</evidence>
<feature type="transmembrane region" description="Helical" evidence="6">
    <location>
        <begin position="13"/>
        <end position="38"/>
    </location>
</feature>
<dbReference type="OrthoDB" id="71600at2759"/>
<evidence type="ECO:0000256" key="2">
    <source>
        <dbReference type="ARBA" id="ARBA00022692"/>
    </source>
</evidence>
<dbReference type="InterPro" id="IPR018499">
    <property type="entry name" value="Tetraspanin/Peripherin"/>
</dbReference>
<dbReference type="EMBL" id="JAAAJA010000893">
    <property type="protein sequence ID" value="KAG0248940.1"/>
    <property type="molecule type" value="Genomic_DNA"/>
</dbReference>
<dbReference type="PRINTS" id="PR00259">
    <property type="entry name" value="TMFOUR"/>
</dbReference>
<gene>
    <name evidence="7" type="ORF">BG011_009723</name>
</gene>
<comment type="subcellular location">
    <subcellularLocation>
        <location evidence="1">Membrane</location>
        <topology evidence="1">Multi-pass membrane protein</topology>
    </subcellularLocation>
</comment>
<evidence type="ECO:0000256" key="6">
    <source>
        <dbReference type="SAM" id="Phobius"/>
    </source>
</evidence>
<protein>
    <recommendedName>
        <fullName evidence="9">Tetraspanin</fullName>
    </recommendedName>
</protein>
<keyword evidence="3 6" id="KW-1133">Transmembrane helix</keyword>
<feature type="transmembrane region" description="Helical" evidence="6">
    <location>
        <begin position="180"/>
        <end position="203"/>
    </location>
</feature>
<dbReference type="GO" id="GO:0005886">
    <property type="term" value="C:plasma membrane"/>
    <property type="evidence" value="ECO:0007669"/>
    <property type="project" value="TreeGrafter"/>
</dbReference>
<name>A0A9P6TVH2_9FUNG</name>
<evidence type="ECO:0000256" key="3">
    <source>
        <dbReference type="ARBA" id="ARBA00022989"/>
    </source>
</evidence>
<dbReference type="PANTHER" id="PTHR19282:SF515">
    <property type="entry name" value="TETRASPANIN"/>
    <property type="match status" value="1"/>
</dbReference>
<feature type="transmembrane region" description="Helical" evidence="6">
    <location>
        <begin position="79"/>
        <end position="101"/>
    </location>
</feature>
<evidence type="ECO:0000313" key="7">
    <source>
        <dbReference type="EMBL" id="KAG0248940.1"/>
    </source>
</evidence>
<evidence type="ECO:0000313" key="8">
    <source>
        <dbReference type="Proteomes" id="UP000726737"/>
    </source>
</evidence>
<dbReference type="Proteomes" id="UP000726737">
    <property type="component" value="Unassembled WGS sequence"/>
</dbReference>
<reference evidence="7" key="1">
    <citation type="journal article" date="2020" name="Fungal Divers.">
        <title>Resolving the Mortierellaceae phylogeny through synthesis of multi-gene phylogenetics and phylogenomics.</title>
        <authorList>
            <person name="Vandepol N."/>
            <person name="Liber J."/>
            <person name="Desiro A."/>
            <person name="Na H."/>
            <person name="Kennedy M."/>
            <person name="Barry K."/>
            <person name="Grigoriev I.V."/>
            <person name="Miller A.N."/>
            <person name="O'Donnell K."/>
            <person name="Stajich J.E."/>
            <person name="Bonito G."/>
        </authorList>
    </citation>
    <scope>NUCLEOTIDE SEQUENCE</scope>
    <source>
        <strain evidence="7">KOD948</strain>
    </source>
</reference>
<keyword evidence="8" id="KW-1185">Reference proteome</keyword>
<comment type="caution">
    <text evidence="7">The sequence shown here is derived from an EMBL/GenBank/DDBJ whole genome shotgun (WGS) entry which is preliminary data.</text>
</comment>
<accession>A0A9P6TVH2</accession>
<dbReference type="AlphaFoldDB" id="A0A9P6TVH2"/>
<organism evidence="7 8">
    <name type="scientific">Mortierella polycephala</name>
    <dbReference type="NCBI Taxonomy" id="41804"/>
    <lineage>
        <taxon>Eukaryota</taxon>
        <taxon>Fungi</taxon>
        <taxon>Fungi incertae sedis</taxon>
        <taxon>Mucoromycota</taxon>
        <taxon>Mortierellomycotina</taxon>
        <taxon>Mortierellomycetes</taxon>
        <taxon>Mortierellales</taxon>
        <taxon>Mortierellaceae</taxon>
        <taxon>Mortierella</taxon>
    </lineage>
</organism>
<evidence type="ECO:0000256" key="4">
    <source>
        <dbReference type="ARBA" id="ARBA00023136"/>
    </source>
</evidence>
<keyword evidence="2 6" id="KW-0812">Transmembrane</keyword>
<proteinExistence type="predicted"/>
<evidence type="ECO:0000256" key="1">
    <source>
        <dbReference type="ARBA" id="ARBA00004141"/>
    </source>
</evidence>
<dbReference type="SUPFAM" id="SSF48652">
    <property type="entry name" value="Tetraspanin"/>
    <property type="match status" value="1"/>
</dbReference>
<dbReference type="PANTHER" id="PTHR19282">
    <property type="entry name" value="TETRASPANIN"/>
    <property type="match status" value="1"/>
</dbReference>
<sequence>MNFMNISQQPLRLYLFILNVLTMFGGIALFGVGIYGLVSNIALFEIEAISWIMIVMGMVVLAVSLVGLTSVIVEFRRLFGAYAIMLCFLVLFQLVVLIYTLTQHNKVDTLMDKAWQNAYDNNPRTLQDIETRLQCCGYETVTDRAIPKTSKLACRQSPAFGYDISCKDQLKHSYSRHETAILGVITAVEILQILALVSSMILWTKLPTDDEIDEQHRRDHSHRLFRGLRDEDQERSFNIQPAAGDDRGGYGTIANNER</sequence>
<keyword evidence="4 6" id="KW-0472">Membrane</keyword>